<sequence length="109" mass="12180">MAICRRKFIKNVGATVMLIPLATSPWSFFSIEELNEPLEVHLFSKHLHFINVKEAAQISKELGFSGLDLTERPKGHVLPENVETNLPKAIPDIKVVGSSCERITLPLMT</sequence>
<organism evidence="1 2">
    <name type="scientific">Ulvibacterium marinum</name>
    <dbReference type="NCBI Taxonomy" id="2419782"/>
    <lineage>
        <taxon>Bacteria</taxon>
        <taxon>Pseudomonadati</taxon>
        <taxon>Bacteroidota</taxon>
        <taxon>Flavobacteriia</taxon>
        <taxon>Flavobacteriales</taxon>
        <taxon>Flavobacteriaceae</taxon>
        <taxon>Ulvibacterium</taxon>
    </lineage>
</organism>
<reference evidence="1 2" key="1">
    <citation type="submission" date="2018-10" db="EMBL/GenBank/DDBJ databases">
        <title>Ulvibacterium marinum gen. nov., sp. nov., a novel marine bacterium of the family Flavobacteriaceae, isolated from a culture of the green alga Ulva prolifera.</title>
        <authorList>
            <person name="Zhang Z."/>
        </authorList>
    </citation>
    <scope>NUCLEOTIDE SEQUENCE [LARGE SCALE GENOMIC DNA]</scope>
    <source>
        <strain evidence="1 2">CCMM003</strain>
    </source>
</reference>
<protein>
    <recommendedName>
        <fullName evidence="3">Sugar phosphate isomerase/epimerase</fullName>
    </recommendedName>
</protein>
<evidence type="ECO:0008006" key="3">
    <source>
        <dbReference type="Google" id="ProtNLM"/>
    </source>
</evidence>
<name>A0A3B0C2B8_9FLAO</name>
<accession>A0A3B0C2B8</accession>
<keyword evidence="2" id="KW-1185">Reference proteome</keyword>
<dbReference type="RefSeq" id="WP_120713745.1">
    <property type="nucleotide sequence ID" value="NZ_RBCJ01000005.1"/>
</dbReference>
<dbReference type="OrthoDB" id="2561798at2"/>
<dbReference type="Proteomes" id="UP000276603">
    <property type="component" value="Unassembled WGS sequence"/>
</dbReference>
<evidence type="ECO:0000313" key="2">
    <source>
        <dbReference type="Proteomes" id="UP000276603"/>
    </source>
</evidence>
<comment type="caution">
    <text evidence="1">The sequence shown here is derived from an EMBL/GenBank/DDBJ whole genome shotgun (WGS) entry which is preliminary data.</text>
</comment>
<proteinExistence type="predicted"/>
<dbReference type="AlphaFoldDB" id="A0A3B0C2B8"/>
<evidence type="ECO:0000313" key="1">
    <source>
        <dbReference type="EMBL" id="RKN77847.1"/>
    </source>
</evidence>
<dbReference type="EMBL" id="RBCJ01000005">
    <property type="protein sequence ID" value="RKN77847.1"/>
    <property type="molecule type" value="Genomic_DNA"/>
</dbReference>
<gene>
    <name evidence="1" type="ORF">D7Z94_21660</name>
</gene>